<gene>
    <name evidence="3" type="ORF">K7432_011969</name>
</gene>
<proteinExistence type="predicted"/>
<name>A0ABR2VT12_9FUNG</name>
<protein>
    <submittedName>
        <fullName evidence="3">Uncharacterized protein</fullName>
    </submittedName>
</protein>
<keyword evidence="4" id="KW-1185">Reference proteome</keyword>
<feature type="transmembrane region" description="Helical" evidence="2">
    <location>
        <begin position="185"/>
        <end position="207"/>
    </location>
</feature>
<feature type="compositionally biased region" description="Polar residues" evidence="1">
    <location>
        <begin position="1"/>
        <end position="10"/>
    </location>
</feature>
<evidence type="ECO:0000256" key="2">
    <source>
        <dbReference type="SAM" id="Phobius"/>
    </source>
</evidence>
<sequence>MYANTTNHARTYNHDEHHKSRSASLRTEMTSVIGEDWQRHSTAPTTPPKAHRGRKPIPDFHGGMPQAGLSINYDETGFGPGTVEYELAADYLRQSMGTVNRWTDYNQYQSRTINSNRSMSTPSIMVAPPTRSNSHSSYSQHQTVKKKGKERETFNGSGIYATSIQQQFLSSSIPIEDIDIEPQQFIVPVGALFFLFGFLIMPLWWFGSCYPRFPSSKSEYRWRCYNRMMSVVSVIILFSSLAFATWALS</sequence>
<evidence type="ECO:0000313" key="4">
    <source>
        <dbReference type="Proteomes" id="UP001479436"/>
    </source>
</evidence>
<feature type="region of interest" description="Disordered" evidence="1">
    <location>
        <begin position="1"/>
        <end position="60"/>
    </location>
</feature>
<comment type="caution">
    <text evidence="3">The sequence shown here is derived from an EMBL/GenBank/DDBJ whole genome shotgun (WGS) entry which is preliminary data.</text>
</comment>
<keyword evidence="2" id="KW-0472">Membrane</keyword>
<keyword evidence="2" id="KW-0812">Transmembrane</keyword>
<keyword evidence="2" id="KW-1133">Transmembrane helix</keyword>
<evidence type="ECO:0000256" key="1">
    <source>
        <dbReference type="SAM" id="MobiDB-lite"/>
    </source>
</evidence>
<feature type="region of interest" description="Disordered" evidence="1">
    <location>
        <begin position="128"/>
        <end position="147"/>
    </location>
</feature>
<dbReference type="EMBL" id="JASJQH010007861">
    <property type="protein sequence ID" value="KAK9700933.1"/>
    <property type="molecule type" value="Genomic_DNA"/>
</dbReference>
<feature type="transmembrane region" description="Helical" evidence="2">
    <location>
        <begin position="228"/>
        <end position="248"/>
    </location>
</feature>
<feature type="compositionally biased region" description="Polar residues" evidence="1">
    <location>
        <begin position="130"/>
        <end position="142"/>
    </location>
</feature>
<evidence type="ECO:0000313" key="3">
    <source>
        <dbReference type="EMBL" id="KAK9700933.1"/>
    </source>
</evidence>
<organism evidence="3 4">
    <name type="scientific">Basidiobolus ranarum</name>
    <dbReference type="NCBI Taxonomy" id="34480"/>
    <lineage>
        <taxon>Eukaryota</taxon>
        <taxon>Fungi</taxon>
        <taxon>Fungi incertae sedis</taxon>
        <taxon>Zoopagomycota</taxon>
        <taxon>Entomophthoromycotina</taxon>
        <taxon>Basidiobolomycetes</taxon>
        <taxon>Basidiobolales</taxon>
        <taxon>Basidiobolaceae</taxon>
        <taxon>Basidiobolus</taxon>
    </lineage>
</organism>
<accession>A0ABR2VT12</accession>
<dbReference type="Proteomes" id="UP001479436">
    <property type="component" value="Unassembled WGS sequence"/>
</dbReference>
<reference evidence="3 4" key="1">
    <citation type="submission" date="2023-04" db="EMBL/GenBank/DDBJ databases">
        <title>Genome of Basidiobolus ranarum AG-B5.</title>
        <authorList>
            <person name="Stajich J.E."/>
            <person name="Carter-House D."/>
            <person name="Gryganskyi A."/>
        </authorList>
    </citation>
    <scope>NUCLEOTIDE SEQUENCE [LARGE SCALE GENOMIC DNA]</scope>
    <source>
        <strain evidence="3 4">AG-B5</strain>
    </source>
</reference>